<dbReference type="InterPro" id="IPR025139">
    <property type="entry name" value="DUF4062"/>
</dbReference>
<proteinExistence type="predicted"/>
<dbReference type="Proteomes" id="UP000824116">
    <property type="component" value="Unassembled WGS sequence"/>
</dbReference>
<gene>
    <name evidence="4" type="ORF">H9723_06640</name>
</gene>
<dbReference type="InterPro" id="IPR027417">
    <property type="entry name" value="P-loop_NTPase"/>
</dbReference>
<name>A0A9D2K1W8_9FIRM</name>
<dbReference type="InterPro" id="IPR056884">
    <property type="entry name" value="NPHP3-like_N"/>
</dbReference>
<evidence type="ECO:0000259" key="3">
    <source>
        <dbReference type="Pfam" id="PF24883"/>
    </source>
</evidence>
<dbReference type="PANTHER" id="PTHR19860">
    <property type="entry name" value="DDB1- AND CUL4-ASSOCIATED FACTOR 12-RELATED"/>
    <property type="match status" value="1"/>
</dbReference>
<evidence type="ECO:0000259" key="2">
    <source>
        <dbReference type="Pfam" id="PF13271"/>
    </source>
</evidence>
<evidence type="ECO:0000313" key="4">
    <source>
        <dbReference type="EMBL" id="HIZ74902.1"/>
    </source>
</evidence>
<evidence type="ECO:0000313" key="5">
    <source>
        <dbReference type="Proteomes" id="UP000824116"/>
    </source>
</evidence>
<evidence type="ECO:0000256" key="1">
    <source>
        <dbReference type="ARBA" id="ARBA00022737"/>
    </source>
</evidence>
<feature type="domain" description="Nephrocystin 3-like N-terminal" evidence="3">
    <location>
        <begin position="251"/>
        <end position="404"/>
    </location>
</feature>
<dbReference type="PANTHER" id="PTHR19860:SF40">
    <property type="entry name" value="WD40 REPEAT-CONTAINING PROTEIN"/>
    <property type="match status" value="1"/>
</dbReference>
<reference evidence="4" key="1">
    <citation type="journal article" date="2021" name="PeerJ">
        <title>Extensive microbial diversity within the chicken gut microbiome revealed by metagenomics and culture.</title>
        <authorList>
            <person name="Gilroy R."/>
            <person name="Ravi A."/>
            <person name="Getino M."/>
            <person name="Pursley I."/>
            <person name="Horton D.L."/>
            <person name="Alikhan N.F."/>
            <person name="Baker D."/>
            <person name="Gharbi K."/>
            <person name="Hall N."/>
            <person name="Watson M."/>
            <person name="Adriaenssens E.M."/>
            <person name="Foster-Nyarko E."/>
            <person name="Jarju S."/>
            <person name="Secka A."/>
            <person name="Antonio M."/>
            <person name="Oren A."/>
            <person name="Chaudhuri R.R."/>
            <person name="La Ragione R."/>
            <person name="Hildebrand F."/>
            <person name="Pallen M.J."/>
        </authorList>
    </citation>
    <scope>NUCLEOTIDE SEQUENCE</scope>
    <source>
        <strain evidence="4">CHK196-3914</strain>
    </source>
</reference>
<feature type="domain" description="DUF4062" evidence="2">
    <location>
        <begin position="6"/>
        <end position="119"/>
    </location>
</feature>
<keyword evidence="1" id="KW-0677">Repeat</keyword>
<dbReference type="EMBL" id="DXAY01000155">
    <property type="protein sequence ID" value="HIZ74902.1"/>
    <property type="molecule type" value="Genomic_DNA"/>
</dbReference>
<dbReference type="Gene3D" id="3.40.50.300">
    <property type="entry name" value="P-loop containing nucleotide triphosphate hydrolases"/>
    <property type="match status" value="1"/>
</dbReference>
<reference evidence="4" key="2">
    <citation type="submission" date="2021-04" db="EMBL/GenBank/DDBJ databases">
        <authorList>
            <person name="Gilroy R."/>
        </authorList>
    </citation>
    <scope>NUCLEOTIDE SEQUENCE</scope>
    <source>
        <strain evidence="4">CHK196-3914</strain>
    </source>
</reference>
<sequence>MMKTFFVSSTFKDMQFERDILHKYVIPEINSRAGEYGEEADVCDLRWGINTESMDDESRARKVLSVCMDEIDNCAPYMIVLLGQRYGWIPEKEIVQSAAERGGMELDDLDKSVTELEIEYGALQNPERAKNVLFYFRNFVGFCPSFCTVENAEKSQKLAELKARIRKLPGAHIREYTVWWNETNHRLMGLEHLAGMMIEDVTELLQDEWKKILSLPKGEKVRCRQWHIAEQKAKEYRGKITDAEYLIRRLDSGEKLLLIQGQKGSGKSCLSGYLAERLKQKGYQVLPFFCGREGRIYNAFQAAIYVLEFLEVLTGLPHFEPHKFNGAYQILSKLMPAVGNEQEEYDYTDLHETLTKMAEFYTDHNEKKLLIIIDGADLLKDDEMRKRLLFIPGRLSEKIQIVMTCSQMFDIEMLSIQESIRENLDRPVCWKYFNESERKEALESVLQNKKRELGKDVKDRIYLKKEAGKPLYLKLLIQRLAMMDKSDFDKISLLGGGIDSVNRYQLALVEKAADTIGGICREILDEAADKLGGYSIKRALSYIAVSQYGLREKDIFVLLRKKGVNWNALNFSLFAKYMDVFFSRRDDGRYCISYNDLKKEILDESSEAFGIHREFLAYIAELPAHDRVRMEEMPGQCFFCNDENRLTDYLTGYGDDPLVEKYTVAELQYISEHGGAEWICDLIGNAAVNGAGTGFLHCLVSHLLIESYKGLIGVYKGTEYLNLLKNSLSELFQYMFSVKIHDTGIIEEWERFCIGCVYICQKQGDFQQALSYTEQRTKADRYLLRIRGTTDDKRRMIESLISQGEMNLGYSGNRAGEAFREALEILDTVSPQASGTDDYNHLYWRTHIYNLVSKSAQLFMEPAAVKYRVGLENNLEVLEKVDRAVTENEDMQEFLWYLPYIYILNGRLLQRYSDQAEMQRTMELYIRAESIRKQSRMEYFLVMLNLKLKIYINSSIAKIYETSEDSGNLKTALAYCQNNYRILSEMEKWKGTQKDFCTLWSAVYQQLAEIYDSIGSMSDLHKSAELYYKTAEMSERAAEISGRPEDYQTWALLLQKAAGHPMADPLMSRKYAGQIVKAYDRGRLPDNDRCGAVLGWAMDEIYLQGREKYHLANKPLAQIKVPRFHPYRAEKRVDLFLLPVMNAAEYYWKNASIDQLKNQKCELITEMIAGTETLEWMQRCCQKLLHYRTRTKNGIWETGYLFYADFALYLRGMWELFPGKNLLKTTEGCLNPAEYILNWEMKEVSNDLLERSSFIYRTYMLTSLVLWPSRISKNSCLPEEEKQSYSAGALNLIIAMSSAAELFVNIAKRFLKIFVVTDEMKTQLRQYAETVKNKVLHHYKYLCTQRIFMPASVINVIQGMIDSVNL</sequence>
<dbReference type="SUPFAM" id="SSF52540">
    <property type="entry name" value="P-loop containing nucleoside triphosphate hydrolases"/>
    <property type="match status" value="1"/>
</dbReference>
<organism evidence="4 5">
    <name type="scientific">Candidatus Mediterraneibacter stercoravium</name>
    <dbReference type="NCBI Taxonomy" id="2838685"/>
    <lineage>
        <taxon>Bacteria</taxon>
        <taxon>Bacillati</taxon>
        <taxon>Bacillota</taxon>
        <taxon>Clostridia</taxon>
        <taxon>Lachnospirales</taxon>
        <taxon>Lachnospiraceae</taxon>
        <taxon>Mediterraneibacter</taxon>
    </lineage>
</organism>
<accession>A0A9D2K1W8</accession>
<dbReference type="Pfam" id="PF24883">
    <property type="entry name" value="NPHP3_N"/>
    <property type="match status" value="1"/>
</dbReference>
<protein>
    <submittedName>
        <fullName evidence="4">DUF4062 domain-containing protein</fullName>
    </submittedName>
</protein>
<dbReference type="Pfam" id="PF13271">
    <property type="entry name" value="DUF4062"/>
    <property type="match status" value="1"/>
</dbReference>
<comment type="caution">
    <text evidence="4">The sequence shown here is derived from an EMBL/GenBank/DDBJ whole genome shotgun (WGS) entry which is preliminary data.</text>
</comment>
<dbReference type="InterPro" id="IPR051191">
    <property type="entry name" value="DCAF12"/>
</dbReference>